<organism evidence="1 2">
    <name type="scientific">Poecilia mexicana</name>
    <dbReference type="NCBI Taxonomy" id="48701"/>
    <lineage>
        <taxon>Eukaryota</taxon>
        <taxon>Metazoa</taxon>
        <taxon>Chordata</taxon>
        <taxon>Craniata</taxon>
        <taxon>Vertebrata</taxon>
        <taxon>Euteleostomi</taxon>
        <taxon>Actinopterygii</taxon>
        <taxon>Neopterygii</taxon>
        <taxon>Teleostei</taxon>
        <taxon>Neoteleostei</taxon>
        <taxon>Acanthomorphata</taxon>
        <taxon>Ovalentaria</taxon>
        <taxon>Atherinomorphae</taxon>
        <taxon>Cyprinodontiformes</taxon>
        <taxon>Poeciliidae</taxon>
        <taxon>Poeciliinae</taxon>
        <taxon>Poecilia</taxon>
    </lineage>
</organism>
<protein>
    <submittedName>
        <fullName evidence="1">Uncharacterized protein</fullName>
    </submittedName>
</protein>
<dbReference type="Proteomes" id="UP000261480">
    <property type="component" value="Unplaced"/>
</dbReference>
<sequence>MLFSPKISTFHLKVNQMFSFVHHITAKVPANDAVPCRIVLLVKLCSNIGSDILLYVVLLHCLQGTVCFAHLACGARNPDQGFSLSHLWCSNICTSTVSK</sequence>
<dbReference type="PANTHER" id="PTHR48424:SF3">
    <property type="entry name" value="DYNEIN LIGHT CHAIN-RELATED"/>
    <property type="match status" value="1"/>
</dbReference>
<accession>A0A3B3WTR0</accession>
<reference evidence="1" key="1">
    <citation type="submission" date="2025-08" db="UniProtKB">
        <authorList>
            <consortium name="Ensembl"/>
        </authorList>
    </citation>
    <scope>IDENTIFICATION</scope>
</reference>
<dbReference type="AlphaFoldDB" id="A0A3B3WTR0"/>
<keyword evidence="2" id="KW-1185">Reference proteome</keyword>
<evidence type="ECO:0000313" key="1">
    <source>
        <dbReference type="Ensembl" id="ENSPMEP00000006167.1"/>
    </source>
</evidence>
<dbReference type="Ensembl" id="ENSPMET00000006292.1">
    <property type="protein sequence ID" value="ENSPMEP00000006167.1"/>
    <property type="gene ID" value="ENSPMEG00000007620.1"/>
</dbReference>
<reference evidence="1" key="2">
    <citation type="submission" date="2025-09" db="UniProtKB">
        <authorList>
            <consortium name="Ensembl"/>
        </authorList>
    </citation>
    <scope>IDENTIFICATION</scope>
</reference>
<name>A0A3B3WTR0_9TELE</name>
<dbReference type="PANTHER" id="PTHR48424">
    <property type="entry name" value="DYNEIN LIGHT CHAIN-RELATED"/>
    <property type="match status" value="1"/>
</dbReference>
<evidence type="ECO:0000313" key="2">
    <source>
        <dbReference type="Proteomes" id="UP000261480"/>
    </source>
</evidence>
<proteinExistence type="predicted"/>